<evidence type="ECO:0000313" key="2">
    <source>
        <dbReference type="EMBL" id="QDT45183.1"/>
    </source>
</evidence>
<keyword evidence="3" id="KW-1185">Reference proteome</keyword>
<accession>A0A517RMS7</accession>
<feature type="signal peptide" evidence="1">
    <location>
        <begin position="1"/>
        <end position="22"/>
    </location>
</feature>
<dbReference type="EMBL" id="CP036269">
    <property type="protein sequence ID" value="QDT45183.1"/>
    <property type="molecule type" value="Genomic_DNA"/>
</dbReference>
<sequence precursor="true">MSRFFFITVVFSFASQSLIAFAESKPIYNARSLVDRDWACAYSITHTDYNRSTFADNDQSTNRRTTRYGASQPSKYNSTVSTILSLKPVEAWDEGKAWILKATENDGNTNQTTYESWKGFYQFLGDPDDDENLVLRLGFTRKYSGKKSLNGITWSLDTRYEKKGADIFIPLDGRTVPKNRITLSVVEGFFVNSQGEPTIVRHEPYGFLQKLSGVGDIKTVYSTGFIGLGDTVVMKDVPVEVLLKSTGLLNSLPTGCKLHLSK</sequence>
<dbReference type="AlphaFoldDB" id="A0A517RMS7"/>
<dbReference type="Proteomes" id="UP000317171">
    <property type="component" value="Chromosome"/>
</dbReference>
<evidence type="ECO:0000256" key="1">
    <source>
        <dbReference type="SAM" id="SignalP"/>
    </source>
</evidence>
<feature type="chain" id="PRO_5022100352" evidence="1">
    <location>
        <begin position="23"/>
        <end position="262"/>
    </location>
</feature>
<dbReference type="RefSeq" id="WP_145221370.1">
    <property type="nucleotide sequence ID" value="NZ_CP036269.1"/>
</dbReference>
<organism evidence="2 3">
    <name type="scientific">Gimesia alba</name>
    <dbReference type="NCBI Taxonomy" id="2527973"/>
    <lineage>
        <taxon>Bacteria</taxon>
        <taxon>Pseudomonadati</taxon>
        <taxon>Planctomycetota</taxon>
        <taxon>Planctomycetia</taxon>
        <taxon>Planctomycetales</taxon>
        <taxon>Planctomycetaceae</taxon>
        <taxon>Gimesia</taxon>
    </lineage>
</organism>
<protein>
    <submittedName>
        <fullName evidence="2">Uncharacterized protein</fullName>
    </submittedName>
</protein>
<dbReference type="KEGG" id="gaz:Pan241w_53020"/>
<name>A0A517RMS7_9PLAN</name>
<gene>
    <name evidence="2" type="ORF">Pan241w_53020</name>
</gene>
<evidence type="ECO:0000313" key="3">
    <source>
        <dbReference type="Proteomes" id="UP000317171"/>
    </source>
</evidence>
<proteinExistence type="predicted"/>
<keyword evidence="1" id="KW-0732">Signal</keyword>
<reference evidence="2 3" key="1">
    <citation type="submission" date="2019-02" db="EMBL/GenBank/DDBJ databases">
        <title>Deep-cultivation of Planctomycetes and their phenomic and genomic characterization uncovers novel biology.</title>
        <authorList>
            <person name="Wiegand S."/>
            <person name="Jogler M."/>
            <person name="Boedeker C."/>
            <person name="Pinto D."/>
            <person name="Vollmers J."/>
            <person name="Rivas-Marin E."/>
            <person name="Kohn T."/>
            <person name="Peeters S.H."/>
            <person name="Heuer A."/>
            <person name="Rast P."/>
            <person name="Oberbeckmann S."/>
            <person name="Bunk B."/>
            <person name="Jeske O."/>
            <person name="Meyerdierks A."/>
            <person name="Storesund J.E."/>
            <person name="Kallscheuer N."/>
            <person name="Luecker S."/>
            <person name="Lage O.M."/>
            <person name="Pohl T."/>
            <person name="Merkel B.J."/>
            <person name="Hornburger P."/>
            <person name="Mueller R.-W."/>
            <person name="Bruemmer F."/>
            <person name="Labrenz M."/>
            <person name="Spormann A.M."/>
            <person name="Op den Camp H."/>
            <person name="Overmann J."/>
            <person name="Amann R."/>
            <person name="Jetten M.S.M."/>
            <person name="Mascher T."/>
            <person name="Medema M.H."/>
            <person name="Devos D.P."/>
            <person name="Kaster A.-K."/>
            <person name="Ovreas L."/>
            <person name="Rohde M."/>
            <person name="Galperin M.Y."/>
            <person name="Jogler C."/>
        </authorList>
    </citation>
    <scope>NUCLEOTIDE SEQUENCE [LARGE SCALE GENOMIC DNA]</scope>
    <source>
        <strain evidence="2 3">Pan241w</strain>
    </source>
</reference>